<accession>A0A318S327</accession>
<dbReference type="Proteomes" id="UP000248326">
    <property type="component" value="Unassembled WGS sequence"/>
</dbReference>
<protein>
    <submittedName>
        <fullName evidence="2">Glyoxylase-like metal-dependent hydrolase (Beta-lactamase superfamily II)</fullName>
    </submittedName>
</protein>
<dbReference type="AlphaFoldDB" id="A0A318S327"/>
<gene>
    <name evidence="2" type="ORF">DES52_11425</name>
</gene>
<keyword evidence="2" id="KW-0378">Hydrolase</keyword>
<proteinExistence type="predicted"/>
<dbReference type="EMBL" id="QJSX01000014">
    <property type="protein sequence ID" value="PYE51825.1"/>
    <property type="molecule type" value="Genomic_DNA"/>
</dbReference>
<dbReference type="InterPro" id="IPR036866">
    <property type="entry name" value="RibonucZ/Hydroxyglut_hydro"/>
</dbReference>
<sequence length="239" mass="25654">MNTPVQLAPNLHQLSLGMVNVFLIEHEDELVLIDTGVPGSEILILDGVRALGRQPQQVRHIIVTHFHPDHAGSLAALKELTGATTYMHPLDARIVREGLWRERAVMPAPGFEEMFAQVVMAPQAFPRTAVVDVEVLPGEVLPIAGGLKVLHAPGHSAGQIALLWSEHGGVLFAADAMGNMRGLHDPILFEDLEAGRGTQRALAALAFEVATFGHGDAIREGASRVIRERWGAPGAVPEA</sequence>
<keyword evidence="3" id="KW-1185">Reference proteome</keyword>
<dbReference type="SUPFAM" id="SSF56281">
    <property type="entry name" value="Metallo-hydrolase/oxidoreductase"/>
    <property type="match status" value="1"/>
</dbReference>
<feature type="domain" description="Metallo-beta-lactamase" evidence="1">
    <location>
        <begin position="18"/>
        <end position="214"/>
    </location>
</feature>
<name>A0A318S327_9DEIO</name>
<organism evidence="2 3">
    <name type="scientific">Deinococcus yavapaiensis KR-236</name>
    <dbReference type="NCBI Taxonomy" id="694435"/>
    <lineage>
        <taxon>Bacteria</taxon>
        <taxon>Thermotogati</taxon>
        <taxon>Deinococcota</taxon>
        <taxon>Deinococci</taxon>
        <taxon>Deinococcales</taxon>
        <taxon>Deinococcaceae</taxon>
        <taxon>Deinococcus</taxon>
    </lineage>
</organism>
<dbReference type="InterPro" id="IPR001279">
    <property type="entry name" value="Metallo-B-lactamas"/>
</dbReference>
<dbReference type="PANTHER" id="PTHR42951:SF17">
    <property type="entry name" value="METALLO-BETA-LACTAMASE DOMAIN-CONTAINING PROTEIN"/>
    <property type="match status" value="1"/>
</dbReference>
<dbReference type="Gene3D" id="3.60.15.10">
    <property type="entry name" value="Ribonuclease Z/Hydroxyacylglutathione hydrolase-like"/>
    <property type="match status" value="1"/>
</dbReference>
<evidence type="ECO:0000259" key="1">
    <source>
        <dbReference type="SMART" id="SM00849"/>
    </source>
</evidence>
<dbReference type="GO" id="GO:0016787">
    <property type="term" value="F:hydrolase activity"/>
    <property type="evidence" value="ECO:0007669"/>
    <property type="project" value="UniProtKB-KW"/>
</dbReference>
<comment type="caution">
    <text evidence="2">The sequence shown here is derived from an EMBL/GenBank/DDBJ whole genome shotgun (WGS) entry which is preliminary data.</text>
</comment>
<dbReference type="OrthoDB" id="9802248at2"/>
<dbReference type="RefSeq" id="WP_110887856.1">
    <property type="nucleotide sequence ID" value="NZ_QJSX01000014.1"/>
</dbReference>
<dbReference type="SMART" id="SM00849">
    <property type="entry name" value="Lactamase_B"/>
    <property type="match status" value="1"/>
</dbReference>
<evidence type="ECO:0000313" key="3">
    <source>
        <dbReference type="Proteomes" id="UP000248326"/>
    </source>
</evidence>
<evidence type="ECO:0000313" key="2">
    <source>
        <dbReference type="EMBL" id="PYE51825.1"/>
    </source>
</evidence>
<dbReference type="Pfam" id="PF00753">
    <property type="entry name" value="Lactamase_B"/>
    <property type="match status" value="1"/>
</dbReference>
<dbReference type="PANTHER" id="PTHR42951">
    <property type="entry name" value="METALLO-BETA-LACTAMASE DOMAIN-CONTAINING"/>
    <property type="match status" value="1"/>
</dbReference>
<dbReference type="InterPro" id="IPR050855">
    <property type="entry name" value="NDM-1-like"/>
</dbReference>
<reference evidence="2 3" key="1">
    <citation type="submission" date="2018-06" db="EMBL/GenBank/DDBJ databases">
        <title>Genomic Encyclopedia of Type Strains, Phase IV (KMG-IV): sequencing the most valuable type-strain genomes for metagenomic binning, comparative biology and taxonomic classification.</title>
        <authorList>
            <person name="Goeker M."/>
        </authorList>
    </citation>
    <scope>NUCLEOTIDE SEQUENCE [LARGE SCALE GENOMIC DNA]</scope>
    <source>
        <strain evidence="2 3">DSM 18048</strain>
    </source>
</reference>
<dbReference type="CDD" id="cd07721">
    <property type="entry name" value="yflN-like_MBL-fold"/>
    <property type="match status" value="1"/>
</dbReference>